<evidence type="ECO:0000256" key="1">
    <source>
        <dbReference type="SAM" id="MobiDB-lite"/>
    </source>
</evidence>
<feature type="compositionally biased region" description="Acidic residues" evidence="1">
    <location>
        <begin position="804"/>
        <end position="814"/>
    </location>
</feature>
<dbReference type="EMBL" id="FTNU01000006">
    <property type="protein sequence ID" value="SIR89863.1"/>
    <property type="molecule type" value="Genomic_DNA"/>
</dbReference>
<dbReference type="Proteomes" id="UP000187495">
    <property type="component" value="Unassembled WGS sequence"/>
</dbReference>
<organism evidence="2 3">
    <name type="scientific">Moraxella cuniculi DSM 21768</name>
    <dbReference type="NCBI Taxonomy" id="1122245"/>
    <lineage>
        <taxon>Bacteria</taxon>
        <taxon>Pseudomonadati</taxon>
        <taxon>Pseudomonadota</taxon>
        <taxon>Gammaproteobacteria</taxon>
        <taxon>Moraxellales</taxon>
        <taxon>Moraxellaceae</taxon>
        <taxon>Moraxella</taxon>
    </lineage>
</organism>
<dbReference type="STRING" id="34061.B0189_02255"/>
<proteinExistence type="predicted"/>
<feature type="compositionally biased region" description="Polar residues" evidence="1">
    <location>
        <begin position="819"/>
        <end position="829"/>
    </location>
</feature>
<evidence type="ECO:0000313" key="2">
    <source>
        <dbReference type="EMBL" id="SIR89863.1"/>
    </source>
</evidence>
<feature type="region of interest" description="Disordered" evidence="1">
    <location>
        <begin position="799"/>
        <end position="829"/>
    </location>
</feature>
<feature type="region of interest" description="Disordered" evidence="1">
    <location>
        <begin position="428"/>
        <end position="449"/>
    </location>
</feature>
<dbReference type="AlphaFoldDB" id="A0A1N7EP34"/>
<protein>
    <submittedName>
        <fullName evidence="2">Uncharacterized protein</fullName>
    </submittedName>
</protein>
<gene>
    <name evidence="2" type="ORF">SAMN02745664_10670</name>
</gene>
<keyword evidence="3" id="KW-1185">Reference proteome</keyword>
<name>A0A1N7EP34_9GAMM</name>
<accession>A0A1N7EP34</accession>
<sequence>MGDAKLRHGTARWDLVFDMIKKFSQGTKKRIHLQPKWGYLMIVAMLLQACQSVDTQAPQPSQSQLPFADNANTPAVRAKTDALAAISKHLGKERYALSTYHYRVFPYNTNTQIDGNADSLWTTMLKLKEYQKNKAAAEYQQDAYRGMAEYLVEDDSLPYLRYYDEKNNTVPANAISREIAMSDDYQQRSQKIQETYNSLKSCLSEASANIDEKIKTKPSSTSQDASIKEQLDEIASCIKTSDEGLLDLAKTAEGYQRQDIEIIRQCASNYQTDLQQILSAKRQNKSLSAKNYAVYDNVWRNYTMCRTAYTTSSRQDAFSYIENGLSQKKLDTMAAIKPCLDEHKQTQEQLKRDGITPATDPKAYNAAYYQALYCSANAVNEYYPFDKPITLPDDYEQSLSLEHDFYDKVFGEGAEYDRPSLLQSYKQMKTADNSEQGKTDGAEPELDNQLPLPTGIGGNIYANMFSSMLDYIKKSPEQLTAKNLYQYDNTTITILSHYKPKKRQISSVLGLEYRSRTAEQSLQLPVMLDFNQAQITADSSALLPLLALAAPKYAYLPEEIAEGKMRFYLPQPLAEMIPTQVVFDAVMRAYPLALAQLDSERFTPVAMSGDDYAKQIGAAQVIKFSPNIAEQGKMLAIIAKLVANDLKNYIDANADSYQDANKKLLAQSGLKVTPASIKSAIDDWVLVNQGYQSDDVGSFLSLVEAILPLNSSSHLYYYLDGQGELIGMQSIQNNNQQMTNVAMQIVGRTRLSDKPFDHAYATKLPKTSNAVSADGNRWLWQIWQDGQIGKLAIQAREGYRQDGDTDTQSDDACDDTCQNTEQNGSELSQ</sequence>
<evidence type="ECO:0000313" key="3">
    <source>
        <dbReference type="Proteomes" id="UP000187495"/>
    </source>
</evidence>
<reference evidence="3" key="1">
    <citation type="submission" date="2017-01" db="EMBL/GenBank/DDBJ databases">
        <authorList>
            <person name="Varghese N."/>
            <person name="Submissions S."/>
        </authorList>
    </citation>
    <scope>NUCLEOTIDE SEQUENCE [LARGE SCALE GENOMIC DNA]</scope>
    <source>
        <strain evidence="3">DSM 21768</strain>
    </source>
</reference>